<name>A0AA94F2X8_9FLAO</name>
<evidence type="ECO:0008006" key="3">
    <source>
        <dbReference type="Google" id="ProtNLM"/>
    </source>
</evidence>
<organism evidence="2">
    <name type="scientific">Flavobacterium columnare</name>
    <dbReference type="NCBI Taxonomy" id="996"/>
    <lineage>
        <taxon>Bacteria</taxon>
        <taxon>Pseudomonadati</taxon>
        <taxon>Bacteroidota</taxon>
        <taxon>Flavobacteriia</taxon>
        <taxon>Flavobacteriales</taxon>
        <taxon>Flavobacteriaceae</taxon>
        <taxon>Flavobacterium</taxon>
    </lineage>
</organism>
<evidence type="ECO:0000313" key="2">
    <source>
        <dbReference type="EMBL" id="RVU88303.1"/>
    </source>
</evidence>
<feature type="transmembrane region" description="Helical" evidence="1">
    <location>
        <begin position="36"/>
        <end position="57"/>
    </location>
</feature>
<comment type="caution">
    <text evidence="2">The sequence shown here is derived from an EMBL/GenBank/DDBJ whole genome shotgun (WGS) entry which is preliminary data.</text>
</comment>
<feature type="transmembrane region" description="Helical" evidence="1">
    <location>
        <begin position="339"/>
        <end position="360"/>
    </location>
</feature>
<proteinExistence type="predicted"/>
<dbReference type="AlphaFoldDB" id="A0AA94F2X8"/>
<keyword evidence="1" id="KW-0472">Membrane</keyword>
<feature type="transmembrane region" description="Helical" evidence="1">
    <location>
        <begin position="280"/>
        <end position="301"/>
    </location>
</feature>
<feature type="transmembrane region" description="Helical" evidence="1">
    <location>
        <begin position="307"/>
        <end position="327"/>
    </location>
</feature>
<dbReference type="EMBL" id="RWGX01000004">
    <property type="protein sequence ID" value="RVU88303.1"/>
    <property type="molecule type" value="Genomic_DNA"/>
</dbReference>
<reference evidence="2" key="1">
    <citation type="submission" date="2018-12" db="EMBL/GenBank/DDBJ databases">
        <title>Draft genome sequence of Flaovobacterium columnare BGFS27 isolated from channel catfish in Alabama.</title>
        <authorList>
            <person name="Cai W."/>
            <person name="Arias C."/>
        </authorList>
    </citation>
    <scope>NUCLEOTIDE SEQUENCE [LARGE SCALE GENOMIC DNA]</scope>
    <source>
        <strain evidence="2">BGFS27</strain>
    </source>
</reference>
<evidence type="ECO:0000256" key="1">
    <source>
        <dbReference type="SAM" id="Phobius"/>
    </source>
</evidence>
<feature type="transmembrane region" description="Helical" evidence="1">
    <location>
        <begin position="134"/>
        <end position="156"/>
    </location>
</feature>
<feature type="transmembrane region" description="Helical" evidence="1">
    <location>
        <begin position="77"/>
        <end position="97"/>
    </location>
</feature>
<protein>
    <recommendedName>
        <fullName evidence="3">Polysaccharide biosynthesis protein</fullName>
    </recommendedName>
</protein>
<feature type="transmembrane region" description="Helical" evidence="1">
    <location>
        <begin position="104"/>
        <end position="122"/>
    </location>
</feature>
<keyword evidence="1" id="KW-0812">Transmembrane</keyword>
<feature type="transmembrane region" description="Helical" evidence="1">
    <location>
        <begin position="366"/>
        <end position="388"/>
    </location>
</feature>
<gene>
    <name evidence="2" type="ORF">EJB19_09040</name>
</gene>
<feature type="transmembrane region" description="Helical" evidence="1">
    <location>
        <begin position="12"/>
        <end position="29"/>
    </location>
</feature>
<accession>A0AA94F2X8</accession>
<sequence length="397" mass="46860">MSFLKKIVNINIWNFVYSFFSFLSNLLIGRFLGVEVFAEFSVISVYVSLTSLVMIFIPPYVATFKYQDEENFKEIYFIYYCCFSVITIFFNFISWLYLRSTISIQLLCLVFYSFGSIWFNYIDVTLQSQGKLRKYFVILAFSSVVKVLVLLVLCFFNRIDNINDLLFSFGVAQFLMLIYIWKNDPVAKFSLLLKVKDIRIYLVLNVKNYKSYYLNTALKRLQDQIGILMFSFTSSKETLGIFSLLIKSLSFIVSLIRPIEAYFINRENLQNDYNKILNKSIFLGVFCQLVFIPFSVLYLYLMTNRLNYIPVVIISFYFLFYITSTLIRAKYFSTYEIKVINLNQIIYICSIVTSSLVVYFFDLVVINGLTFIYLIANVIFQLNMIYLYKKKTNEKIN</sequence>
<feature type="transmembrane region" description="Helical" evidence="1">
    <location>
        <begin position="163"/>
        <end position="181"/>
    </location>
</feature>
<keyword evidence="1" id="KW-1133">Transmembrane helix</keyword>
<dbReference type="RefSeq" id="WP_127822134.1">
    <property type="nucleotide sequence ID" value="NZ_RWGX02000012.1"/>
</dbReference>